<organism evidence="1">
    <name type="scientific">Pedobacter sp. KACC 23697</name>
    <dbReference type="NCBI Taxonomy" id="3149230"/>
    <lineage>
        <taxon>Bacteria</taxon>
        <taxon>Pseudomonadati</taxon>
        <taxon>Bacteroidota</taxon>
        <taxon>Sphingobacteriia</taxon>
        <taxon>Sphingobacteriales</taxon>
        <taxon>Sphingobacteriaceae</taxon>
        <taxon>Pedobacter</taxon>
    </lineage>
</organism>
<gene>
    <name evidence="1" type="ORF">ABEG20_20115</name>
</gene>
<sequence>MTNQAINSRDYIKSIDFGYVETYSFQQNAYYAETTRNSGTISWHDQRITDPDKKISPSSRKISSFKCTDAEGIRLIRILEIDVMNLPAWMCAPIYRDAIVFYNKDREVVSALNICFECLYMENNMGINIEADERTYDLLKSFLISKGHEIRS</sequence>
<dbReference type="AlphaFoldDB" id="A0AAU7K594"/>
<proteinExistence type="predicted"/>
<evidence type="ECO:0000313" key="1">
    <source>
        <dbReference type="EMBL" id="XBO47601.1"/>
    </source>
</evidence>
<dbReference type="EMBL" id="CP157485">
    <property type="protein sequence ID" value="XBO47601.1"/>
    <property type="molecule type" value="Genomic_DNA"/>
</dbReference>
<name>A0AAU7K594_9SPHI</name>
<dbReference type="RefSeq" id="WP_406825022.1">
    <property type="nucleotide sequence ID" value="NZ_CP157485.1"/>
</dbReference>
<reference evidence="1" key="1">
    <citation type="submission" date="2024-05" db="EMBL/GenBank/DDBJ databases">
        <authorList>
            <person name="Kim S."/>
            <person name="Heo J."/>
            <person name="Choi H."/>
            <person name="Choi Y."/>
            <person name="Kwon S.-W."/>
            <person name="Kim Y."/>
        </authorList>
    </citation>
    <scope>NUCLEOTIDE SEQUENCE</scope>
    <source>
        <strain evidence="1">KACC 23697</strain>
    </source>
</reference>
<accession>A0AAU7K594</accession>
<protein>
    <submittedName>
        <fullName evidence="1">Uncharacterized protein</fullName>
    </submittedName>
</protein>